<dbReference type="Proteomes" id="UP000706525">
    <property type="component" value="Unassembled WGS sequence"/>
</dbReference>
<accession>A0ABN7ZLA8</accession>
<keyword evidence="3" id="KW-1185">Reference proteome</keyword>
<gene>
    <name evidence="2" type="ORF">LMG32289_06198</name>
</gene>
<evidence type="ECO:0008006" key="4">
    <source>
        <dbReference type="Google" id="ProtNLM"/>
    </source>
</evidence>
<organism evidence="2 3">
    <name type="scientific">Cupriavidus pampae</name>
    <dbReference type="NCBI Taxonomy" id="659251"/>
    <lineage>
        <taxon>Bacteria</taxon>
        <taxon>Pseudomonadati</taxon>
        <taxon>Pseudomonadota</taxon>
        <taxon>Betaproteobacteria</taxon>
        <taxon>Burkholderiales</taxon>
        <taxon>Burkholderiaceae</taxon>
        <taxon>Cupriavidus</taxon>
    </lineage>
</organism>
<feature type="region of interest" description="Disordered" evidence="1">
    <location>
        <begin position="1"/>
        <end position="25"/>
    </location>
</feature>
<protein>
    <recommendedName>
        <fullName evidence="4">Stability/partitioning determinant</fullName>
    </recommendedName>
</protein>
<feature type="compositionally biased region" description="Basic and acidic residues" evidence="1">
    <location>
        <begin position="14"/>
        <end position="25"/>
    </location>
</feature>
<evidence type="ECO:0000313" key="3">
    <source>
        <dbReference type="Proteomes" id="UP000706525"/>
    </source>
</evidence>
<dbReference type="EMBL" id="CAJZAG010000016">
    <property type="protein sequence ID" value="CAG9185993.1"/>
    <property type="molecule type" value="Genomic_DNA"/>
</dbReference>
<name>A0ABN7ZLA8_9BURK</name>
<reference evidence="2 3" key="1">
    <citation type="submission" date="2021-08" db="EMBL/GenBank/DDBJ databases">
        <authorList>
            <person name="Peeters C."/>
        </authorList>
    </citation>
    <scope>NUCLEOTIDE SEQUENCE [LARGE SCALE GENOMIC DNA]</scope>
    <source>
        <strain evidence="2 3">LMG 32289</strain>
    </source>
</reference>
<evidence type="ECO:0000256" key="1">
    <source>
        <dbReference type="SAM" id="MobiDB-lite"/>
    </source>
</evidence>
<evidence type="ECO:0000313" key="2">
    <source>
        <dbReference type="EMBL" id="CAG9185993.1"/>
    </source>
</evidence>
<dbReference type="RefSeq" id="WP_223995285.1">
    <property type="nucleotide sequence ID" value="NZ_CAJZAG010000016.1"/>
</dbReference>
<sequence>MTRANPLDLSVEDFSPRTRDDKPRVDRETISQVAKDNGFHSRDAAKVEAAAAAGTPRRHRRFTTGRNQQINIKATADTIARFNKLADELGLPAGALLERAVQILEEKAKR</sequence>
<comment type="caution">
    <text evidence="2">The sequence shown here is derived from an EMBL/GenBank/DDBJ whole genome shotgun (WGS) entry which is preliminary data.</text>
</comment>
<proteinExistence type="predicted"/>